<protein>
    <submittedName>
        <fullName evidence="9">Sugar ABC transporter permease</fullName>
    </submittedName>
</protein>
<dbReference type="GO" id="GO:0005886">
    <property type="term" value="C:plasma membrane"/>
    <property type="evidence" value="ECO:0007669"/>
    <property type="project" value="UniProtKB-SubCell"/>
</dbReference>
<dbReference type="CDD" id="cd06261">
    <property type="entry name" value="TM_PBP2"/>
    <property type="match status" value="1"/>
</dbReference>
<name>A0A6B1FVV0_9CHLR</name>
<keyword evidence="4 7" id="KW-0812">Transmembrane</keyword>
<evidence type="ECO:0000256" key="3">
    <source>
        <dbReference type="ARBA" id="ARBA00022475"/>
    </source>
</evidence>
<dbReference type="AlphaFoldDB" id="A0A6B1FVV0"/>
<keyword evidence="5 7" id="KW-1133">Transmembrane helix</keyword>
<keyword evidence="6 7" id="KW-0472">Membrane</keyword>
<evidence type="ECO:0000259" key="8">
    <source>
        <dbReference type="PROSITE" id="PS50928"/>
    </source>
</evidence>
<dbReference type="PANTHER" id="PTHR30193:SF1">
    <property type="entry name" value="ABC TRANSPORTER PERMEASE PROTEIN YESP-RELATED"/>
    <property type="match status" value="1"/>
</dbReference>
<dbReference type="InterPro" id="IPR035906">
    <property type="entry name" value="MetI-like_sf"/>
</dbReference>
<dbReference type="PANTHER" id="PTHR30193">
    <property type="entry name" value="ABC TRANSPORTER PERMEASE PROTEIN"/>
    <property type="match status" value="1"/>
</dbReference>
<accession>A0A6B1FVV0</accession>
<dbReference type="SUPFAM" id="SSF161098">
    <property type="entry name" value="MetI-like"/>
    <property type="match status" value="1"/>
</dbReference>
<organism evidence="9">
    <name type="scientific">Caldilineaceae bacterium SB0675_bin_29</name>
    <dbReference type="NCBI Taxonomy" id="2605266"/>
    <lineage>
        <taxon>Bacteria</taxon>
        <taxon>Bacillati</taxon>
        <taxon>Chloroflexota</taxon>
        <taxon>Caldilineae</taxon>
        <taxon>Caldilineales</taxon>
        <taxon>Caldilineaceae</taxon>
    </lineage>
</organism>
<dbReference type="Gene3D" id="1.10.3720.10">
    <property type="entry name" value="MetI-like"/>
    <property type="match status" value="1"/>
</dbReference>
<dbReference type="InterPro" id="IPR051393">
    <property type="entry name" value="ABC_transporter_permease"/>
</dbReference>
<evidence type="ECO:0000256" key="5">
    <source>
        <dbReference type="ARBA" id="ARBA00022989"/>
    </source>
</evidence>
<dbReference type="EMBL" id="VYDA01000214">
    <property type="protein sequence ID" value="MYH61243.1"/>
    <property type="molecule type" value="Genomic_DNA"/>
</dbReference>
<evidence type="ECO:0000256" key="4">
    <source>
        <dbReference type="ARBA" id="ARBA00022692"/>
    </source>
</evidence>
<comment type="similarity">
    <text evidence="7">Belongs to the binding-protein-dependent transport system permease family.</text>
</comment>
<comment type="caution">
    <text evidence="9">The sequence shown here is derived from an EMBL/GenBank/DDBJ whole genome shotgun (WGS) entry which is preliminary data.</text>
</comment>
<sequence length="170" mass="18668">MYHVELGIVNNGLALMGIEGRNWLFDKELVLGSLIVKSLWNIGIPMVIYLAALQGMPQQLYEAADIDGAGEGSKFLSITLPMLSPAIFFNVVMGIIAAVQTFAEPYVMTGGGPDNATLFLGLHLYQNAFHYLKMGYASAMAWIMFLLIFGLTVFQFGLAGRWVYYEGGAR</sequence>
<evidence type="ECO:0000313" key="9">
    <source>
        <dbReference type="EMBL" id="MYH61243.1"/>
    </source>
</evidence>
<keyword evidence="3" id="KW-1003">Cell membrane</keyword>
<keyword evidence="2 7" id="KW-0813">Transport</keyword>
<evidence type="ECO:0000256" key="2">
    <source>
        <dbReference type="ARBA" id="ARBA00022448"/>
    </source>
</evidence>
<dbReference type="PROSITE" id="PS50928">
    <property type="entry name" value="ABC_TM1"/>
    <property type="match status" value="1"/>
</dbReference>
<feature type="domain" description="ABC transmembrane type-1" evidence="8">
    <location>
        <begin position="1"/>
        <end position="155"/>
    </location>
</feature>
<evidence type="ECO:0000256" key="6">
    <source>
        <dbReference type="ARBA" id="ARBA00023136"/>
    </source>
</evidence>
<reference evidence="9" key="1">
    <citation type="submission" date="2019-09" db="EMBL/GenBank/DDBJ databases">
        <title>Characterisation of the sponge microbiome using genome-centric metagenomics.</title>
        <authorList>
            <person name="Engelberts J.P."/>
            <person name="Robbins S.J."/>
            <person name="De Goeij J.M."/>
            <person name="Aranda M."/>
            <person name="Bell S.C."/>
            <person name="Webster N.S."/>
        </authorList>
    </citation>
    <scope>NUCLEOTIDE SEQUENCE</scope>
    <source>
        <strain evidence="9">SB0675_bin_29</strain>
    </source>
</reference>
<feature type="transmembrane region" description="Helical" evidence="7">
    <location>
        <begin position="29"/>
        <end position="52"/>
    </location>
</feature>
<dbReference type="Pfam" id="PF00528">
    <property type="entry name" value="BPD_transp_1"/>
    <property type="match status" value="1"/>
</dbReference>
<feature type="transmembrane region" description="Helical" evidence="7">
    <location>
        <begin position="83"/>
        <end position="103"/>
    </location>
</feature>
<feature type="transmembrane region" description="Helical" evidence="7">
    <location>
        <begin position="139"/>
        <end position="164"/>
    </location>
</feature>
<gene>
    <name evidence="9" type="ORF">F4148_05615</name>
</gene>
<proteinExistence type="inferred from homology"/>
<dbReference type="GO" id="GO:0055085">
    <property type="term" value="P:transmembrane transport"/>
    <property type="evidence" value="ECO:0007669"/>
    <property type="project" value="InterPro"/>
</dbReference>
<dbReference type="InterPro" id="IPR000515">
    <property type="entry name" value="MetI-like"/>
</dbReference>
<evidence type="ECO:0000256" key="7">
    <source>
        <dbReference type="RuleBase" id="RU363032"/>
    </source>
</evidence>
<comment type="subcellular location">
    <subcellularLocation>
        <location evidence="1 7">Cell membrane</location>
        <topology evidence="1 7">Multi-pass membrane protein</topology>
    </subcellularLocation>
</comment>
<evidence type="ECO:0000256" key="1">
    <source>
        <dbReference type="ARBA" id="ARBA00004651"/>
    </source>
</evidence>